<protein>
    <submittedName>
        <fullName evidence="2">VOC family protein</fullName>
    </submittedName>
</protein>
<gene>
    <name evidence="2" type="ORF">D1627_18140</name>
</gene>
<evidence type="ECO:0000259" key="1">
    <source>
        <dbReference type="Pfam" id="PF00903"/>
    </source>
</evidence>
<dbReference type="EMBL" id="QWGE01000007">
    <property type="protein sequence ID" value="RIJ33534.1"/>
    <property type="molecule type" value="Genomic_DNA"/>
</dbReference>
<dbReference type="InterPro" id="IPR004360">
    <property type="entry name" value="Glyas_Fos-R_dOase_dom"/>
</dbReference>
<comment type="caution">
    <text evidence="2">The sequence shown here is derived from an EMBL/GenBank/DDBJ whole genome shotgun (WGS) entry which is preliminary data.</text>
</comment>
<organism evidence="2 3">
    <name type="scientific">Pontibacter oryzae</name>
    <dbReference type="NCBI Taxonomy" id="2304593"/>
    <lineage>
        <taxon>Bacteria</taxon>
        <taxon>Pseudomonadati</taxon>
        <taxon>Bacteroidota</taxon>
        <taxon>Cytophagia</taxon>
        <taxon>Cytophagales</taxon>
        <taxon>Hymenobacteraceae</taxon>
        <taxon>Pontibacter</taxon>
    </lineage>
</organism>
<dbReference type="Proteomes" id="UP000266005">
    <property type="component" value="Unassembled WGS sequence"/>
</dbReference>
<evidence type="ECO:0000313" key="3">
    <source>
        <dbReference type="Proteomes" id="UP000266005"/>
    </source>
</evidence>
<dbReference type="PANTHER" id="PTHR36503">
    <property type="entry name" value="BLR2520 PROTEIN"/>
    <property type="match status" value="1"/>
</dbReference>
<dbReference type="RefSeq" id="WP_119433696.1">
    <property type="nucleotide sequence ID" value="NZ_QWGE01000007.1"/>
</dbReference>
<reference evidence="3" key="1">
    <citation type="submission" date="2018-08" db="EMBL/GenBank/DDBJ databases">
        <title>Mucilaginibacter sp. MYSH2.</title>
        <authorList>
            <person name="Seo T."/>
        </authorList>
    </citation>
    <scope>NUCLEOTIDE SEQUENCE [LARGE SCALE GENOMIC DNA]</scope>
    <source>
        <strain evidence="3">KIRAN</strain>
    </source>
</reference>
<dbReference type="Pfam" id="PF00903">
    <property type="entry name" value="Glyoxalase"/>
    <property type="match status" value="1"/>
</dbReference>
<accession>A0A399RTF6</accession>
<proteinExistence type="predicted"/>
<evidence type="ECO:0000313" key="2">
    <source>
        <dbReference type="EMBL" id="RIJ33534.1"/>
    </source>
</evidence>
<dbReference type="PANTHER" id="PTHR36503:SF1">
    <property type="entry name" value="BLR2520 PROTEIN"/>
    <property type="match status" value="1"/>
</dbReference>
<dbReference type="InterPro" id="IPR029068">
    <property type="entry name" value="Glyas_Bleomycin-R_OHBP_Dase"/>
</dbReference>
<sequence>MDNLKLGAFSVSLSVKDIHVSKAFYEKLGFTTFAGSLEQNYLIMKNENTLIGLFQGMFKGNILTFNPGWDENANNLETFDDIREIQRHLKANGLTINPEVDESASGPASFMVTDPDGNTILFDQHR</sequence>
<dbReference type="Gene3D" id="3.10.180.10">
    <property type="entry name" value="2,3-Dihydroxybiphenyl 1,2-Dioxygenase, domain 1"/>
    <property type="match status" value="1"/>
</dbReference>
<dbReference type="OrthoDB" id="2719609at2"/>
<keyword evidence="3" id="KW-1185">Reference proteome</keyword>
<feature type="domain" description="Glyoxalase/fosfomycin resistance/dioxygenase" evidence="1">
    <location>
        <begin position="11"/>
        <end position="121"/>
    </location>
</feature>
<dbReference type="SUPFAM" id="SSF54593">
    <property type="entry name" value="Glyoxalase/Bleomycin resistance protein/Dihydroxybiphenyl dioxygenase"/>
    <property type="match status" value="1"/>
</dbReference>
<name>A0A399RTF6_9BACT</name>
<dbReference type="AlphaFoldDB" id="A0A399RTF6"/>